<reference evidence="4 5" key="1">
    <citation type="submission" date="2012-02" db="EMBL/GenBank/DDBJ databases">
        <title>Whole genome shotgun sequence of Gordonia sputi NBRC 100414.</title>
        <authorList>
            <person name="Yoshida I."/>
            <person name="Hosoyama A."/>
            <person name="Tsuchikane K."/>
            <person name="Katsumata H."/>
            <person name="Yamazaki S."/>
            <person name="Fujita N."/>
        </authorList>
    </citation>
    <scope>NUCLEOTIDE SEQUENCE [LARGE SCALE GENOMIC DNA]</scope>
    <source>
        <strain evidence="4 5">NBRC 100414</strain>
    </source>
</reference>
<keyword evidence="2" id="KW-0812">Transmembrane</keyword>
<accession>H5U2S5</accession>
<sequence>MAEGSDLLVDSASRGDDSDGEKLIDSAAAKSLVEASDRKADRKTDGEADGDRDEIVTSPSSDRKQVSDVTRVTRVKNGTMKYCLRWVALVACVVLVGAGGFVTWRMLSSGPDTGAAAAVGEFAQALSRKDATAAASFTTAPGQAADALTQTVTAMNPQSIDVDVDKPEEYSDGTASFNLKTTWRWDKDRSFESATSGTARHLSSGWKITWDPALLAQGMPVGGNLREVRTDARPAPTVNSVSGKPFMVLAPVNEIVLDPAKTKDLGASVRALSRTLAPIAPLITPEVINAKLAAAPGKPIIAVTLRDPDMGVMTSDPAAVPGVSVNKTGMLVMADRRLSSPLEPALTNYWQAIVDATAGWQVQMVGPGLAPRKLAGEQGPPGPDVATSINQQVQLTLGDAAVEVGQPATIMALDAGSGRILGLAQNDYAAERGNSVDQQYPVGATLDPVFSAVDKATSSQKSNNESSDTALDRLGLGVTFTVPGASTPTSPKPGVATIDYRPQSATATMLNMAALGVSMARADAGTQSSVAPAVISGATTKVDGGSLGAIDTSVSAPILAAMTTTAKTGDASDLTRAPGLKALVGTNGPQGPGWFIGIQGGKVIVIYTEGEKSGTAALQVAQKYFRIA</sequence>
<feature type="domain" description="NTF2-like N-terminal transpeptidase" evidence="3">
    <location>
        <begin position="115"/>
        <end position="219"/>
    </location>
</feature>
<dbReference type="GO" id="GO:0046677">
    <property type="term" value="P:response to antibiotic"/>
    <property type="evidence" value="ECO:0007669"/>
    <property type="project" value="InterPro"/>
</dbReference>
<dbReference type="InterPro" id="IPR007887">
    <property type="entry name" value="MecA_N"/>
</dbReference>
<dbReference type="AlphaFoldDB" id="H5U2S5"/>
<evidence type="ECO:0000259" key="3">
    <source>
        <dbReference type="Pfam" id="PF05223"/>
    </source>
</evidence>
<feature type="compositionally biased region" description="Basic and acidic residues" evidence="1">
    <location>
        <begin position="35"/>
        <end position="46"/>
    </location>
</feature>
<gene>
    <name evidence="4" type="ORF">GOSPT_086_00300</name>
</gene>
<evidence type="ECO:0000256" key="1">
    <source>
        <dbReference type="SAM" id="MobiDB-lite"/>
    </source>
</evidence>
<keyword evidence="2" id="KW-0472">Membrane</keyword>
<feature type="compositionally biased region" description="Basic and acidic residues" evidence="1">
    <location>
        <begin position="13"/>
        <end position="24"/>
    </location>
</feature>
<dbReference type="Pfam" id="PF05223">
    <property type="entry name" value="MecA_N"/>
    <property type="match status" value="1"/>
</dbReference>
<protein>
    <submittedName>
        <fullName evidence="4">Putative penicillin-binding protein</fullName>
    </submittedName>
</protein>
<dbReference type="eggNOG" id="COG0768">
    <property type="taxonomic scope" value="Bacteria"/>
</dbReference>
<dbReference type="Proteomes" id="UP000005845">
    <property type="component" value="Unassembled WGS sequence"/>
</dbReference>
<keyword evidence="5" id="KW-1185">Reference proteome</keyword>
<evidence type="ECO:0000313" key="4">
    <source>
        <dbReference type="EMBL" id="GAB40033.1"/>
    </source>
</evidence>
<name>H5U2S5_9ACTN</name>
<proteinExistence type="predicted"/>
<evidence type="ECO:0000313" key="5">
    <source>
        <dbReference type="Proteomes" id="UP000005845"/>
    </source>
</evidence>
<feature type="region of interest" description="Disordered" evidence="1">
    <location>
        <begin position="1"/>
        <end position="68"/>
    </location>
</feature>
<organism evidence="4 5">
    <name type="scientific">Gordonia sputi NBRC 100414</name>
    <dbReference type="NCBI Taxonomy" id="1089453"/>
    <lineage>
        <taxon>Bacteria</taxon>
        <taxon>Bacillati</taxon>
        <taxon>Actinomycetota</taxon>
        <taxon>Actinomycetes</taxon>
        <taxon>Mycobacteriales</taxon>
        <taxon>Gordoniaceae</taxon>
        <taxon>Gordonia</taxon>
    </lineage>
</organism>
<keyword evidence="2" id="KW-1133">Transmembrane helix</keyword>
<comment type="caution">
    <text evidence="4">The sequence shown here is derived from an EMBL/GenBank/DDBJ whole genome shotgun (WGS) entry which is preliminary data.</text>
</comment>
<dbReference type="EMBL" id="BAFC01000084">
    <property type="protein sequence ID" value="GAB40033.1"/>
    <property type="molecule type" value="Genomic_DNA"/>
</dbReference>
<evidence type="ECO:0000256" key="2">
    <source>
        <dbReference type="SAM" id="Phobius"/>
    </source>
</evidence>
<feature type="transmembrane region" description="Helical" evidence="2">
    <location>
        <begin position="83"/>
        <end position="104"/>
    </location>
</feature>